<evidence type="ECO:0000313" key="7">
    <source>
        <dbReference type="EMBL" id="CAA9527341.1"/>
    </source>
</evidence>
<dbReference type="InterPro" id="IPR003728">
    <property type="entry name" value="Ribosome_maturation_RimP"/>
</dbReference>
<evidence type="ECO:0000256" key="1">
    <source>
        <dbReference type="ARBA" id="ARBA00022490"/>
    </source>
</evidence>
<dbReference type="SUPFAM" id="SSF75420">
    <property type="entry name" value="YhbC-like, N-terminal domain"/>
    <property type="match status" value="1"/>
</dbReference>
<dbReference type="PANTHER" id="PTHR33867:SF1">
    <property type="entry name" value="RIBOSOME MATURATION FACTOR RIMP"/>
    <property type="match status" value="1"/>
</dbReference>
<dbReference type="Pfam" id="PF17384">
    <property type="entry name" value="DUF150_C"/>
    <property type="match status" value="1"/>
</dbReference>
<evidence type="ECO:0000256" key="2">
    <source>
        <dbReference type="ARBA" id="ARBA00022517"/>
    </source>
</evidence>
<comment type="function">
    <text evidence="3">Required for maturation of 30S ribosomal subunits.</text>
</comment>
<feature type="domain" description="Ribosome maturation factor RimP N-terminal" evidence="5">
    <location>
        <begin position="10"/>
        <end position="84"/>
    </location>
</feature>
<feature type="region of interest" description="Disordered" evidence="4">
    <location>
        <begin position="160"/>
        <end position="190"/>
    </location>
</feature>
<feature type="domain" description="Ribosome maturation factor RimP C-terminal" evidence="6">
    <location>
        <begin position="87"/>
        <end position="147"/>
    </location>
</feature>
<dbReference type="GO" id="GO:0006412">
    <property type="term" value="P:translation"/>
    <property type="evidence" value="ECO:0007669"/>
    <property type="project" value="TreeGrafter"/>
</dbReference>
<dbReference type="HAMAP" id="MF_01077">
    <property type="entry name" value="RimP"/>
    <property type="match status" value="1"/>
</dbReference>
<comment type="similarity">
    <text evidence="3">Belongs to the RimP family.</text>
</comment>
<evidence type="ECO:0000256" key="4">
    <source>
        <dbReference type="SAM" id="MobiDB-lite"/>
    </source>
</evidence>
<comment type="subcellular location">
    <subcellularLocation>
        <location evidence="3">Cytoplasm</location>
    </subcellularLocation>
</comment>
<dbReference type="SUPFAM" id="SSF74942">
    <property type="entry name" value="YhbC-like, C-terminal domain"/>
    <property type="match status" value="1"/>
</dbReference>
<dbReference type="PANTHER" id="PTHR33867">
    <property type="entry name" value="RIBOSOME MATURATION FACTOR RIMP"/>
    <property type="match status" value="1"/>
</dbReference>
<sequence>MADIAALTGLIEPEAKALGLDLVRVKMIGGTSDPTLQVMAERPDTRQLTLEDCGTLSRRISDVLDEADPIESAYRLEVSSPGIDRPLTRIRDYDDWAGHEARVTLAEPMDGRKQFNGVLEGSEGEAVKVAGHTLPFAAIRNAKLVLTDKLIKATRPLVADDADDEIEYEEDVEPADDVESSGAETLEGQD</sequence>
<name>A0A6J4TPN1_9SPHN</name>
<gene>
    <name evidence="3" type="primary">rimP</name>
    <name evidence="7" type="ORF">AVDCRST_MAG91-2650</name>
</gene>
<dbReference type="Gene3D" id="3.30.300.70">
    <property type="entry name" value="RimP-like superfamily, N-terminal"/>
    <property type="match status" value="1"/>
</dbReference>
<feature type="compositionally biased region" description="Acidic residues" evidence="4">
    <location>
        <begin position="160"/>
        <end position="179"/>
    </location>
</feature>
<dbReference type="InterPro" id="IPR028989">
    <property type="entry name" value="RimP_N"/>
</dbReference>
<dbReference type="GO" id="GO:0000028">
    <property type="term" value="P:ribosomal small subunit assembly"/>
    <property type="evidence" value="ECO:0007669"/>
    <property type="project" value="TreeGrafter"/>
</dbReference>
<dbReference type="InterPro" id="IPR028998">
    <property type="entry name" value="RimP_C"/>
</dbReference>
<accession>A0A6J4TPN1</accession>
<dbReference type="InterPro" id="IPR036847">
    <property type="entry name" value="RimP_C_sf"/>
</dbReference>
<dbReference type="Pfam" id="PF02576">
    <property type="entry name" value="RimP_N"/>
    <property type="match status" value="1"/>
</dbReference>
<evidence type="ECO:0000256" key="3">
    <source>
        <dbReference type="HAMAP-Rule" id="MF_01077"/>
    </source>
</evidence>
<dbReference type="GO" id="GO:0005829">
    <property type="term" value="C:cytosol"/>
    <property type="evidence" value="ECO:0007669"/>
    <property type="project" value="TreeGrafter"/>
</dbReference>
<dbReference type="CDD" id="cd01734">
    <property type="entry name" value="YlxS_C"/>
    <property type="match status" value="1"/>
</dbReference>
<evidence type="ECO:0000259" key="5">
    <source>
        <dbReference type="Pfam" id="PF02576"/>
    </source>
</evidence>
<reference evidence="7" key="1">
    <citation type="submission" date="2020-02" db="EMBL/GenBank/DDBJ databases">
        <authorList>
            <person name="Meier V. D."/>
        </authorList>
    </citation>
    <scope>NUCLEOTIDE SEQUENCE</scope>
    <source>
        <strain evidence="7">AVDCRST_MAG91</strain>
    </source>
</reference>
<keyword evidence="2 3" id="KW-0690">Ribosome biogenesis</keyword>
<evidence type="ECO:0000259" key="6">
    <source>
        <dbReference type="Pfam" id="PF17384"/>
    </source>
</evidence>
<dbReference type="NCBIfam" id="NF011229">
    <property type="entry name" value="PRK14636.1"/>
    <property type="match status" value="1"/>
</dbReference>
<organism evidence="7">
    <name type="scientific">uncultured Sphingomonadaceae bacterium</name>
    <dbReference type="NCBI Taxonomy" id="169976"/>
    <lineage>
        <taxon>Bacteria</taxon>
        <taxon>Pseudomonadati</taxon>
        <taxon>Pseudomonadota</taxon>
        <taxon>Alphaproteobacteria</taxon>
        <taxon>Sphingomonadales</taxon>
        <taxon>Sphingomonadaceae</taxon>
        <taxon>environmental samples</taxon>
    </lineage>
</organism>
<proteinExistence type="inferred from homology"/>
<dbReference type="InterPro" id="IPR035956">
    <property type="entry name" value="RimP_N_sf"/>
</dbReference>
<dbReference type="AlphaFoldDB" id="A0A6J4TPN1"/>
<protein>
    <recommendedName>
        <fullName evidence="3">Ribosome maturation factor RimP</fullName>
    </recommendedName>
</protein>
<keyword evidence="1 3" id="KW-0963">Cytoplasm</keyword>
<dbReference type="EMBL" id="CADCVX010000472">
    <property type="protein sequence ID" value="CAA9527341.1"/>
    <property type="molecule type" value="Genomic_DNA"/>
</dbReference>